<evidence type="ECO:0000313" key="3">
    <source>
        <dbReference type="Proteomes" id="UP000075714"/>
    </source>
</evidence>
<feature type="region of interest" description="Disordered" evidence="1">
    <location>
        <begin position="972"/>
        <end position="1000"/>
    </location>
</feature>
<dbReference type="OrthoDB" id="551373at2759"/>
<evidence type="ECO:0000313" key="2">
    <source>
        <dbReference type="EMBL" id="KXZ47572.1"/>
    </source>
</evidence>
<dbReference type="Proteomes" id="UP000075714">
    <property type="component" value="Unassembled WGS sequence"/>
</dbReference>
<feature type="compositionally biased region" description="Low complexity" evidence="1">
    <location>
        <begin position="379"/>
        <end position="398"/>
    </location>
</feature>
<feature type="compositionally biased region" description="Low complexity" evidence="1">
    <location>
        <begin position="218"/>
        <end position="239"/>
    </location>
</feature>
<proteinExistence type="predicted"/>
<feature type="compositionally biased region" description="Basic residues" evidence="1">
    <location>
        <begin position="1049"/>
        <end position="1067"/>
    </location>
</feature>
<feature type="compositionally biased region" description="Gly residues" evidence="1">
    <location>
        <begin position="505"/>
        <end position="516"/>
    </location>
</feature>
<dbReference type="AlphaFoldDB" id="A0A150GCJ6"/>
<feature type="compositionally biased region" description="Low complexity" evidence="1">
    <location>
        <begin position="772"/>
        <end position="797"/>
    </location>
</feature>
<comment type="caution">
    <text evidence="2">The sequence shown here is derived from an EMBL/GenBank/DDBJ whole genome shotgun (WGS) entry which is preliminary data.</text>
</comment>
<keyword evidence="3" id="KW-1185">Reference proteome</keyword>
<accession>A0A150GCJ6</accession>
<feature type="region of interest" description="Disordered" evidence="1">
    <location>
        <begin position="695"/>
        <end position="729"/>
    </location>
</feature>
<organism evidence="2 3">
    <name type="scientific">Gonium pectorale</name>
    <name type="common">Green alga</name>
    <dbReference type="NCBI Taxonomy" id="33097"/>
    <lineage>
        <taxon>Eukaryota</taxon>
        <taxon>Viridiplantae</taxon>
        <taxon>Chlorophyta</taxon>
        <taxon>core chlorophytes</taxon>
        <taxon>Chlorophyceae</taxon>
        <taxon>CS clade</taxon>
        <taxon>Chlamydomonadales</taxon>
        <taxon>Volvocaceae</taxon>
        <taxon>Gonium</taxon>
    </lineage>
</organism>
<feature type="region of interest" description="Disordered" evidence="1">
    <location>
        <begin position="379"/>
        <end position="399"/>
    </location>
</feature>
<feature type="region of interest" description="Disordered" evidence="1">
    <location>
        <begin position="66"/>
        <end position="101"/>
    </location>
</feature>
<feature type="compositionally biased region" description="Polar residues" evidence="1">
    <location>
        <begin position="886"/>
        <end position="900"/>
    </location>
</feature>
<protein>
    <submittedName>
        <fullName evidence="2">Uncharacterized protein</fullName>
    </submittedName>
</protein>
<feature type="compositionally biased region" description="Pro residues" evidence="1">
    <location>
        <begin position="719"/>
        <end position="728"/>
    </location>
</feature>
<feature type="compositionally biased region" description="Low complexity" evidence="1">
    <location>
        <begin position="705"/>
        <end position="718"/>
    </location>
</feature>
<feature type="region of interest" description="Disordered" evidence="1">
    <location>
        <begin position="140"/>
        <end position="173"/>
    </location>
</feature>
<feature type="compositionally biased region" description="Polar residues" evidence="1">
    <location>
        <begin position="1030"/>
        <end position="1040"/>
    </location>
</feature>
<name>A0A150GCJ6_GONPE</name>
<feature type="region of interest" description="Disordered" evidence="1">
    <location>
        <begin position="207"/>
        <end position="251"/>
    </location>
</feature>
<feature type="compositionally biased region" description="Basic and acidic residues" evidence="1">
    <location>
        <begin position="66"/>
        <end position="80"/>
    </location>
</feature>
<feature type="compositionally biased region" description="Low complexity" evidence="1">
    <location>
        <begin position="158"/>
        <end position="173"/>
    </location>
</feature>
<feature type="compositionally biased region" description="Gly residues" evidence="1">
    <location>
        <begin position="975"/>
        <end position="985"/>
    </location>
</feature>
<feature type="compositionally biased region" description="Pro residues" evidence="1">
    <location>
        <begin position="825"/>
        <end position="836"/>
    </location>
</feature>
<feature type="compositionally biased region" description="Low complexity" evidence="1">
    <location>
        <begin position="531"/>
        <end position="547"/>
    </location>
</feature>
<feature type="compositionally biased region" description="Low complexity" evidence="1">
    <location>
        <begin position="317"/>
        <end position="344"/>
    </location>
</feature>
<feature type="region of interest" description="Disordered" evidence="1">
    <location>
        <begin position="1022"/>
        <end position="1241"/>
    </location>
</feature>
<feature type="region of interest" description="Disordered" evidence="1">
    <location>
        <begin position="276"/>
        <end position="357"/>
    </location>
</feature>
<feature type="compositionally biased region" description="Gly residues" evidence="1">
    <location>
        <begin position="81"/>
        <end position="92"/>
    </location>
</feature>
<evidence type="ECO:0000256" key="1">
    <source>
        <dbReference type="SAM" id="MobiDB-lite"/>
    </source>
</evidence>
<reference evidence="3" key="1">
    <citation type="journal article" date="2016" name="Nat. Commun.">
        <title>The Gonium pectorale genome demonstrates co-option of cell cycle regulation during the evolution of multicellularity.</title>
        <authorList>
            <person name="Hanschen E.R."/>
            <person name="Marriage T.N."/>
            <person name="Ferris P.J."/>
            <person name="Hamaji T."/>
            <person name="Toyoda A."/>
            <person name="Fujiyama A."/>
            <person name="Neme R."/>
            <person name="Noguchi H."/>
            <person name="Minakuchi Y."/>
            <person name="Suzuki M."/>
            <person name="Kawai-Toyooka H."/>
            <person name="Smith D.R."/>
            <person name="Sparks H."/>
            <person name="Anderson J."/>
            <person name="Bakaric R."/>
            <person name="Luria V."/>
            <person name="Karger A."/>
            <person name="Kirschner M.W."/>
            <person name="Durand P.M."/>
            <person name="Michod R.E."/>
            <person name="Nozaki H."/>
            <person name="Olson B.J."/>
        </authorList>
    </citation>
    <scope>NUCLEOTIDE SEQUENCE [LARGE SCALE GENOMIC DNA]</scope>
    <source>
        <strain evidence="3">NIES-2863</strain>
    </source>
</reference>
<sequence length="1241" mass="122417">MGPCRLHAHLQRFKALIQEPEKPHVFSSRQRLFANPADRHWGWSGHASVNVRPQLRAMAAIDSERLHEDTSHMRGPRPDWHGGGAPAAGGRGQSAATAPDAVERLDRSLPRDRSLAAAGAAPGAGQAAAAIAATAAAAVASPHHHNRDSSVMRGRYGSQGSSPSGGASPCPSYAGASPAHGLALAGGRGQGLAELRGERRLRDYIRERRRDSEGPLEPAAAAATAAATGGPTGAAAGPAAPSPPPAPRSSTAPVVFVAEPEVVRSPAMRAVRAWAPWPSPNGEVTRTPPSRPKEPRATPSPTSVVLVHMPRDHRADATGTGSAAAGAAAAGPTAAPAAGEGSTAQHGSGAAQSPVRRSVSLGSHAAGILRNHSISAASSASADADGGSASGAAAAGAGHSPHCGAVMAMRSPTGAANRPLGLSTGVAGAAAAAGFVPGVEVYHTTFALPSRALGPGAEELPTQTLAAAAKLVEVVEVVAPPRMLPPRARAGGESRRYSEADAESGPGGRSGSGSGADGKPLRSVWSGSGGSTVAPAPGGGPAAARPNAPLFSRCSTLSSDGAGASASDVSASGNAGGTAAAVVATEPGCDDTVGGPQAPAPAALPRRGFVAAAVAALEQQGRQISGVPAPASTALPPGSAARPAQTKISPAAFARVAAVTAEAAPVMALGIVPALATSTTQVVISAATTAAAAAASRPQGADGQPTAGRAASPSAASAPSPPTAPAPPGLVARRILRSQAARELSRRWSGAMSGDQEEPPPPPPGGLARRGSTSSLANSLSPSASTTTPLTPTKAAPIASPSGAVASSPRTPLSPRAVNNAVASPLPPAASPPAPAPGAGGQEQTAAVAGCLSPLADRKPPPSSVILAKPGTKPPRPPPLALRSGGSHTSITLTASSPMQGPSAATGESPHCHTCPSAGEDAPRNDGRRASAPSLEGAAFDATGVLSPGAMARRSHLRRILSDQVRVAQAIFGNTGSGSSGGGSPPGSPTPRRVGSEPRLKQQLSVANSLYGGDSVLTVSDVSGGGAPSAQHSWVSSSAGTDVENHQPHHDHHHQPHQYCHNHRYNRGAHATVGSGGGGGGPSGGGVSESGEGPGQVALASLVHGAREGPRAHRNISRTPSLDTLPRQDTELAFAPAATGSCGAGTPRASAREPAADRSQSGSLEAPAPKLPATEPAEGQAPVGGAEGMGGGRRGVRSKGQAGPDNDVLSPGAGARILAQQRTKDVSPGRNAKRTVTTWVY</sequence>
<feature type="compositionally biased region" description="Gly residues" evidence="1">
    <location>
        <begin position="1074"/>
        <end position="1094"/>
    </location>
</feature>
<feature type="compositionally biased region" description="Basic and acidic residues" evidence="1">
    <location>
        <begin position="490"/>
        <end position="499"/>
    </location>
</feature>
<gene>
    <name evidence="2" type="ORF">GPECTOR_34g731</name>
</gene>
<feature type="region of interest" description="Disordered" evidence="1">
    <location>
        <begin position="484"/>
        <end position="547"/>
    </location>
</feature>
<feature type="region of interest" description="Disordered" evidence="1">
    <location>
        <begin position="741"/>
        <end position="946"/>
    </location>
</feature>
<dbReference type="EMBL" id="LSYV01000035">
    <property type="protein sequence ID" value="KXZ47572.1"/>
    <property type="molecule type" value="Genomic_DNA"/>
</dbReference>